<dbReference type="Gene3D" id="3.40.50.150">
    <property type="entry name" value="Vaccinia Virus protein VP39"/>
    <property type="match status" value="1"/>
</dbReference>
<evidence type="ECO:0000313" key="8">
    <source>
        <dbReference type="Proteomes" id="UP000252015"/>
    </source>
</evidence>
<keyword evidence="1" id="KW-0444">Lipid biosynthesis</keyword>
<keyword evidence="2 7" id="KW-0489">Methyltransferase</keyword>
<dbReference type="GO" id="GO:0003838">
    <property type="term" value="F:sterol 24-C-methyltransferase activity"/>
    <property type="evidence" value="ECO:0007669"/>
    <property type="project" value="TreeGrafter"/>
</dbReference>
<dbReference type="NCBIfam" id="NF045823">
    <property type="entry name" value="PthPhpthDimycoMt"/>
    <property type="match status" value="1"/>
</dbReference>
<dbReference type="GO" id="GO:0016126">
    <property type="term" value="P:sterol biosynthetic process"/>
    <property type="evidence" value="ECO:0007669"/>
    <property type="project" value="TreeGrafter"/>
</dbReference>
<evidence type="ECO:0000256" key="5">
    <source>
        <dbReference type="ARBA" id="ARBA00038330"/>
    </source>
</evidence>
<proteinExistence type="inferred from homology"/>
<evidence type="ECO:0000256" key="1">
    <source>
        <dbReference type="ARBA" id="ARBA00022516"/>
    </source>
</evidence>
<evidence type="ECO:0000256" key="3">
    <source>
        <dbReference type="ARBA" id="ARBA00022679"/>
    </source>
</evidence>
<dbReference type="PANTHER" id="PTHR44068:SF1">
    <property type="entry name" value="HYPOTHETICAL LOC100005854"/>
    <property type="match status" value="1"/>
</dbReference>
<dbReference type="CDD" id="cd02440">
    <property type="entry name" value="AdoMet_MTases"/>
    <property type="match status" value="1"/>
</dbReference>
<keyword evidence="3 7" id="KW-0808">Transferase</keyword>
<evidence type="ECO:0000256" key="4">
    <source>
        <dbReference type="ARBA" id="ARBA00037600"/>
    </source>
</evidence>
<keyword evidence="8" id="KW-1185">Reference proteome</keyword>
<feature type="domain" description="Methyltransferase type 11" evidence="6">
    <location>
        <begin position="93"/>
        <end position="187"/>
    </location>
</feature>
<accession>A0A375Z379</accession>
<dbReference type="InterPro" id="IPR013216">
    <property type="entry name" value="Methyltransf_11"/>
</dbReference>
<dbReference type="Pfam" id="PF08241">
    <property type="entry name" value="Methyltransf_11"/>
    <property type="match status" value="1"/>
</dbReference>
<dbReference type="STRING" id="29313.BHQ16_15000"/>
<dbReference type="EMBL" id="UEGW01000001">
    <property type="protein sequence ID" value="SRX95435.1"/>
    <property type="molecule type" value="Genomic_DNA"/>
</dbReference>
<comment type="similarity">
    <text evidence="5">Belongs to the methyltransferase superfamily. Phthiotriol/phenolphthiotriol dimycocerosates methyltransferase family.</text>
</comment>
<organism evidence="7 8">
    <name type="scientific">Mycobacterium shimoidei</name>
    <dbReference type="NCBI Taxonomy" id="29313"/>
    <lineage>
        <taxon>Bacteria</taxon>
        <taxon>Bacillati</taxon>
        <taxon>Actinomycetota</taxon>
        <taxon>Actinomycetes</taxon>
        <taxon>Mycobacteriales</taxon>
        <taxon>Mycobacteriaceae</taxon>
        <taxon>Mycobacterium</taxon>
    </lineage>
</organism>
<keyword evidence="1" id="KW-0443">Lipid metabolism</keyword>
<dbReference type="Proteomes" id="UP000252015">
    <property type="component" value="Unassembled WGS sequence"/>
</dbReference>
<dbReference type="GO" id="GO:0032259">
    <property type="term" value="P:methylation"/>
    <property type="evidence" value="ECO:0007669"/>
    <property type="project" value="UniProtKB-KW"/>
</dbReference>
<dbReference type="InterPro" id="IPR054877">
    <property type="entry name" value="PthPhpthDimycoMt"/>
</dbReference>
<evidence type="ECO:0000313" key="7">
    <source>
        <dbReference type="EMBL" id="SRX95435.1"/>
    </source>
</evidence>
<dbReference type="InterPro" id="IPR050447">
    <property type="entry name" value="Erg6_SMT_methyltransf"/>
</dbReference>
<evidence type="ECO:0000259" key="6">
    <source>
        <dbReference type="Pfam" id="PF08241"/>
    </source>
</evidence>
<comment type="function">
    <text evidence="4">Catalyzes the methylation of the lipid moiety of the intermediate compounds phthiotriol and glycosylated phenolphthiotriol dimycoserosates to form phthiocerol dimycocerosates (DIM A) and glycosylated phenolphthiocerol dimycocerosates (PGL).</text>
</comment>
<dbReference type="SUPFAM" id="SSF53335">
    <property type="entry name" value="S-adenosyl-L-methionine-dependent methyltransferases"/>
    <property type="match status" value="1"/>
</dbReference>
<dbReference type="AlphaFoldDB" id="A0A375Z379"/>
<reference evidence="7 8" key="1">
    <citation type="submission" date="2018-05" db="EMBL/GenBank/DDBJ databases">
        <authorList>
            <consortium name="IHU Genomes"/>
        </authorList>
    </citation>
    <scope>NUCLEOTIDE SEQUENCE [LARGE SCALE GENOMIC DNA]</scope>
    <source>
        <strain evidence="7 8">P7336</strain>
    </source>
</reference>
<sequence length="278" mass="31511">MATKNRLLSNSFAHRLVDNPVMFHLLFTSFVKNRFASQTRLLGDDDWLFFNYGYEEDPPMAVPLEASDEPHRFFIQLYHRTATQVDLRGKRVLEVSCGHGGGASYLMRTLHPASYTGLDLNPAGIEFCKKRHHLAGLDFVEGNAEDLPFADESFDAVLNVEASHLYPHFPRFLAEVARVLTPGGHFLYTDFRRRRAVDEWEAALAAAPLRMLSSAVIDADVLRGNEKNAPRKHELIGRHGSAIPRGFARYASDMTDWAFNGALRTGEFTYRVYLFTKD</sequence>
<dbReference type="PANTHER" id="PTHR44068">
    <property type="entry name" value="ZGC:194242"/>
    <property type="match status" value="1"/>
</dbReference>
<gene>
    <name evidence="7" type="ORF">MSP7336_03704</name>
</gene>
<dbReference type="InterPro" id="IPR029063">
    <property type="entry name" value="SAM-dependent_MTases_sf"/>
</dbReference>
<protein>
    <submittedName>
        <fullName evidence="7">Putative methyltransferase (Methylase) [Mycobacterium tuberculosis H37Rv]</fullName>
    </submittedName>
</protein>
<evidence type="ECO:0000256" key="2">
    <source>
        <dbReference type="ARBA" id="ARBA00022603"/>
    </source>
</evidence>
<name>A0A375Z379_MYCSH</name>